<dbReference type="AlphaFoldDB" id="A0A853K9I1"/>
<evidence type="ECO:0000313" key="1">
    <source>
        <dbReference type="EMBL" id="OAG93046.1"/>
    </source>
</evidence>
<accession>A0A853K9I1</accession>
<sequence>MTLLSRQYHATQYRVFGNVVMRWIIDRTLLINKNNQGSREKKLQESGFAVERAEPAWIGYDEGFLWNAIRYWSQYFILTEEGTTSWAYSWRDYVCRFPNVVFGDWDEWDALITVFIRNLYLSFWNSQLSRNNSKDVRRKFWNSLWVFYAKTQGFDVEPTLERVQSVIDEIVQNEPFDLSVLGQTDLVLEKMCAVSEIQWEGVSHPGWANFIQFTHAPVWEEPEMSLDWDIPLVLYEMATGIGMSAEMILSFLTQNMDDIVKHLTAIIHQVHSRPSDLYEFWFPLLNHALLSDSEVEMDSNTKLVGISETLAQTLTNASGIGPRPPVRRGDAFVVVSCYGKTSTRAREDALRELGHIQTMLRVADAGFRWEVSFYYFITMDLSNRGLPKDHFFMAERRDNRQVYPELTDEWLTKYRDWLAKIEDKPGEVAESLLVAMKWQGLSRVQDGAESEFLCLWIVLERLGNGSYHYKKTIPHVAGTLWNWSMWSSLSNYERLRGNYQDRRLMERIIGELGNLRSREVAHRGQFTGKKDVRYATYILKHLVNDLIRWTIALLMERDDIRSFDDLTQYIDQSMQLV</sequence>
<reference evidence="1 2" key="1">
    <citation type="submission" date="2016-02" db="EMBL/GenBank/DDBJ databases">
        <title>Draft genome sequence of Acidibacillus ferrooxidans SLC66.</title>
        <authorList>
            <person name="Oliveira G."/>
            <person name="Nancucheo I."/>
            <person name="Dall'Agnol H."/>
            <person name="Johnson B."/>
            <person name="Oliveira R."/>
            <person name="Nunes G.L."/>
            <person name="Tzotzos G."/>
            <person name="Orellana S.C."/>
            <person name="Salim A.C."/>
            <person name="Araujo F.M."/>
        </authorList>
    </citation>
    <scope>NUCLEOTIDE SEQUENCE [LARGE SCALE GENOMIC DNA]</scope>
    <source>
        <strain evidence="1 2">SLC66</strain>
    </source>
</reference>
<name>A0A853K9I1_9BACL</name>
<evidence type="ECO:0000313" key="2">
    <source>
        <dbReference type="Proteomes" id="UP000077421"/>
    </source>
</evidence>
<dbReference type="Proteomes" id="UP000077421">
    <property type="component" value="Unassembled WGS sequence"/>
</dbReference>
<gene>
    <name evidence="1" type="ORF">AYW79_12605</name>
</gene>
<dbReference type="EMBL" id="LSUQ01000054">
    <property type="protein sequence ID" value="OAG93046.1"/>
    <property type="molecule type" value="Genomic_DNA"/>
</dbReference>
<protein>
    <recommendedName>
        <fullName evidence="3">Apea-like HEPN domain-containing protein</fullName>
    </recommendedName>
</protein>
<organism evidence="1 2">
    <name type="scientific">Ferroacidibacillus organovorans</name>
    <dbReference type="NCBI Taxonomy" id="1765683"/>
    <lineage>
        <taxon>Bacteria</taxon>
        <taxon>Bacillati</taxon>
        <taxon>Bacillota</taxon>
        <taxon>Bacilli</taxon>
        <taxon>Bacillales</taxon>
        <taxon>Alicyclobacillaceae</taxon>
        <taxon>Ferroacidibacillus</taxon>
    </lineage>
</organism>
<comment type="caution">
    <text evidence="1">The sequence shown here is derived from an EMBL/GenBank/DDBJ whole genome shotgun (WGS) entry which is preliminary data.</text>
</comment>
<proteinExistence type="predicted"/>
<evidence type="ECO:0008006" key="3">
    <source>
        <dbReference type="Google" id="ProtNLM"/>
    </source>
</evidence>